<feature type="signal peptide" evidence="2">
    <location>
        <begin position="1"/>
        <end position="18"/>
    </location>
</feature>
<reference evidence="3 4" key="1">
    <citation type="journal article" date="2016" name="Mol. Biol. Evol.">
        <title>Comparative Genomics of Early-Diverging Mushroom-Forming Fungi Provides Insights into the Origins of Lignocellulose Decay Capabilities.</title>
        <authorList>
            <person name="Nagy L.G."/>
            <person name="Riley R."/>
            <person name="Tritt A."/>
            <person name="Adam C."/>
            <person name="Daum C."/>
            <person name="Floudas D."/>
            <person name="Sun H."/>
            <person name="Yadav J.S."/>
            <person name="Pangilinan J."/>
            <person name="Larsson K.H."/>
            <person name="Matsuura K."/>
            <person name="Barry K."/>
            <person name="Labutti K."/>
            <person name="Kuo R."/>
            <person name="Ohm R.A."/>
            <person name="Bhattacharya S.S."/>
            <person name="Shirouzu T."/>
            <person name="Yoshinaga Y."/>
            <person name="Martin F.M."/>
            <person name="Grigoriev I.V."/>
            <person name="Hibbett D.S."/>
        </authorList>
    </citation>
    <scope>NUCLEOTIDE SEQUENCE [LARGE SCALE GENOMIC DNA]</scope>
    <source>
        <strain evidence="3 4">CBS 109695</strain>
    </source>
</reference>
<sequence length="89" mass="9916">MWHLSLPTLVCFPTLLSALFPLVAIWTDHYLQSQNKDLNEKPAVIAKTPQHHLGKAISTRMKPGPTASGQERRGKFPSSNFRCVEGGLF</sequence>
<feature type="region of interest" description="Disordered" evidence="1">
    <location>
        <begin position="54"/>
        <end position="79"/>
    </location>
</feature>
<accession>A0A165Z949</accession>
<name>A0A165Z949_9AGAM</name>
<keyword evidence="2" id="KW-0732">Signal</keyword>
<protein>
    <submittedName>
        <fullName evidence="3">Uncharacterized protein</fullName>
    </submittedName>
</protein>
<proteinExistence type="predicted"/>
<organism evidence="3 4">
    <name type="scientific">Athelia psychrophila</name>
    <dbReference type="NCBI Taxonomy" id="1759441"/>
    <lineage>
        <taxon>Eukaryota</taxon>
        <taxon>Fungi</taxon>
        <taxon>Dikarya</taxon>
        <taxon>Basidiomycota</taxon>
        <taxon>Agaricomycotina</taxon>
        <taxon>Agaricomycetes</taxon>
        <taxon>Agaricomycetidae</taxon>
        <taxon>Atheliales</taxon>
        <taxon>Atheliaceae</taxon>
        <taxon>Athelia</taxon>
    </lineage>
</organism>
<dbReference type="Proteomes" id="UP000076532">
    <property type="component" value="Unassembled WGS sequence"/>
</dbReference>
<feature type="chain" id="PRO_5007869921" evidence="2">
    <location>
        <begin position="19"/>
        <end position="89"/>
    </location>
</feature>
<evidence type="ECO:0000256" key="1">
    <source>
        <dbReference type="SAM" id="MobiDB-lite"/>
    </source>
</evidence>
<dbReference type="AlphaFoldDB" id="A0A165Z949"/>
<gene>
    <name evidence="3" type="ORF">FIBSPDRAFT_218403</name>
</gene>
<evidence type="ECO:0000313" key="3">
    <source>
        <dbReference type="EMBL" id="KZP10344.1"/>
    </source>
</evidence>
<evidence type="ECO:0000256" key="2">
    <source>
        <dbReference type="SAM" id="SignalP"/>
    </source>
</evidence>
<dbReference type="EMBL" id="KV417681">
    <property type="protein sequence ID" value="KZP10344.1"/>
    <property type="molecule type" value="Genomic_DNA"/>
</dbReference>
<evidence type="ECO:0000313" key="4">
    <source>
        <dbReference type="Proteomes" id="UP000076532"/>
    </source>
</evidence>
<keyword evidence="4" id="KW-1185">Reference proteome</keyword>